<dbReference type="NCBIfam" id="TIGR01352">
    <property type="entry name" value="tonB_Cterm"/>
    <property type="match status" value="1"/>
</dbReference>
<dbReference type="AlphaFoldDB" id="A0A7Y7QTG5"/>
<protein>
    <submittedName>
        <fullName evidence="7">TonB family protein</fullName>
    </submittedName>
</protein>
<keyword evidence="3" id="KW-1133">Transmembrane helix</keyword>
<evidence type="ECO:0000256" key="3">
    <source>
        <dbReference type="ARBA" id="ARBA00022989"/>
    </source>
</evidence>
<dbReference type="InterPro" id="IPR037682">
    <property type="entry name" value="TonB_C"/>
</dbReference>
<organism evidence="7 8">
    <name type="scientific">Sphingomonas sanguinis</name>
    <dbReference type="NCBI Taxonomy" id="33051"/>
    <lineage>
        <taxon>Bacteria</taxon>
        <taxon>Pseudomonadati</taxon>
        <taxon>Pseudomonadota</taxon>
        <taxon>Alphaproteobacteria</taxon>
        <taxon>Sphingomonadales</taxon>
        <taxon>Sphingomonadaceae</taxon>
        <taxon>Sphingomonas</taxon>
    </lineage>
</organism>
<dbReference type="EMBL" id="JABEOV010000005">
    <property type="protein sequence ID" value="NNG52234.1"/>
    <property type="molecule type" value="Genomic_DNA"/>
</dbReference>
<evidence type="ECO:0000256" key="4">
    <source>
        <dbReference type="ARBA" id="ARBA00023136"/>
    </source>
</evidence>
<evidence type="ECO:0000256" key="2">
    <source>
        <dbReference type="ARBA" id="ARBA00022692"/>
    </source>
</evidence>
<reference evidence="8 9" key="1">
    <citation type="submission" date="2020-05" db="EMBL/GenBank/DDBJ databases">
        <title>Draft Genome Sequences of Sphingomonas sp. Isolated from the International Space Station.</title>
        <authorList>
            <person name="Bijlani S."/>
            <person name="Singh N.K."/>
            <person name="Mason C.E."/>
            <person name="Wang C.C."/>
            <person name="Venkateswaran K."/>
        </authorList>
    </citation>
    <scope>NUCLEOTIDE SEQUENCE [LARGE SCALE GENOMIC DNA]</scope>
    <source>
        <strain evidence="6 9">IIF7SW-B5</strain>
        <strain evidence="7">ISS-IIF7SWP</strain>
    </source>
</reference>
<dbReference type="SUPFAM" id="SSF74653">
    <property type="entry name" value="TolA/TonB C-terminal domain"/>
    <property type="match status" value="1"/>
</dbReference>
<keyword evidence="2" id="KW-0812">Transmembrane</keyword>
<dbReference type="PROSITE" id="PS52015">
    <property type="entry name" value="TONB_CTD"/>
    <property type="match status" value="1"/>
</dbReference>
<dbReference type="GeneID" id="78487557"/>
<dbReference type="Gene3D" id="3.30.1150.10">
    <property type="match status" value="1"/>
</dbReference>
<evidence type="ECO:0000313" key="7">
    <source>
        <dbReference type="EMBL" id="NVP29658.1"/>
    </source>
</evidence>
<evidence type="ECO:0000313" key="9">
    <source>
        <dbReference type="Proteomes" id="UP000557656"/>
    </source>
</evidence>
<proteinExistence type="predicted"/>
<evidence type="ECO:0000259" key="5">
    <source>
        <dbReference type="PROSITE" id="PS52015"/>
    </source>
</evidence>
<comment type="caution">
    <text evidence="7">The sequence shown here is derived from an EMBL/GenBank/DDBJ whole genome shotgun (WGS) entry which is preliminary data.</text>
</comment>
<feature type="domain" description="TonB C-terminal" evidence="5">
    <location>
        <begin position="25"/>
        <end position="123"/>
    </location>
</feature>
<evidence type="ECO:0000313" key="8">
    <source>
        <dbReference type="Proteomes" id="UP000531581"/>
    </source>
</evidence>
<dbReference type="GO" id="GO:0016020">
    <property type="term" value="C:membrane"/>
    <property type="evidence" value="ECO:0007669"/>
    <property type="project" value="UniProtKB-SubCell"/>
</dbReference>
<evidence type="ECO:0000313" key="6">
    <source>
        <dbReference type="EMBL" id="NNG52234.1"/>
    </source>
</evidence>
<dbReference type="InterPro" id="IPR006260">
    <property type="entry name" value="TonB/TolA_C"/>
</dbReference>
<accession>A0A7Y7QTG5</accession>
<dbReference type="Proteomes" id="UP000531581">
    <property type="component" value="Unassembled WGS sequence"/>
</dbReference>
<evidence type="ECO:0000256" key="1">
    <source>
        <dbReference type="ARBA" id="ARBA00004167"/>
    </source>
</evidence>
<dbReference type="Pfam" id="PF03544">
    <property type="entry name" value="TonB_C"/>
    <property type="match status" value="1"/>
</dbReference>
<name>A0A7Y7QTG5_9SPHN</name>
<sequence>MALLVLGLMLLVQDARVQADDAPGPELVGDVGVVFGPNNYPPAAIRAREQGRVVADLTVDRQGQVTDCRIVESAAASLAEQTCRLAVSNTGLFRAARDRRGATVASHYQLRIRWQLPDGDEAPDMAMAPGPLMPAAMTVTVEPDGRVVTCDGGFPKQPRALPLEHAVCTEFARQTVAAFVRRNHKPPAQRLEGRFVMDYASSPTTHDIPAWPQDIVLLNDMSVRYTVMPDQKRVNCKPDVRLWDEGIPKFAPCKDAVAVPVDPSWPVVDALFRMGYRVIGRD</sequence>
<comment type="subcellular location">
    <subcellularLocation>
        <location evidence="1">Membrane</location>
        <topology evidence="1">Single-pass membrane protein</topology>
    </subcellularLocation>
</comment>
<keyword evidence="4" id="KW-0472">Membrane</keyword>
<dbReference type="Proteomes" id="UP000557656">
    <property type="component" value="Unassembled WGS sequence"/>
</dbReference>
<gene>
    <name evidence="6" type="ORF">HKX05_02570</name>
    <name evidence="7" type="ORF">HLV41_01235</name>
</gene>
<dbReference type="RefSeq" id="WP_061781080.1">
    <property type="nucleotide sequence ID" value="NZ_JABEOV010000005.1"/>
</dbReference>
<dbReference type="EMBL" id="JABYQV010000001">
    <property type="protein sequence ID" value="NVP29658.1"/>
    <property type="molecule type" value="Genomic_DNA"/>
</dbReference>
<keyword evidence="9" id="KW-1185">Reference proteome</keyword>
<dbReference type="GO" id="GO:0055085">
    <property type="term" value="P:transmembrane transport"/>
    <property type="evidence" value="ECO:0007669"/>
    <property type="project" value="InterPro"/>
</dbReference>